<name>A0A9D9N3F7_9BACT</name>
<evidence type="ECO:0000313" key="3">
    <source>
        <dbReference type="Proteomes" id="UP000823641"/>
    </source>
</evidence>
<comment type="caution">
    <text evidence="2">The sequence shown here is derived from an EMBL/GenBank/DDBJ whole genome shotgun (WGS) entry which is preliminary data.</text>
</comment>
<sequence length="76" mass="8169">MRQTLGAEANGYLIAVGGLCIVIAMALQLDSALLRNDVGDGGWEPRLMDTTFLWGDCVLSPLSSLQLDSAFLRNDV</sequence>
<protein>
    <submittedName>
        <fullName evidence="2">Uncharacterized protein</fullName>
    </submittedName>
</protein>
<reference evidence="2" key="2">
    <citation type="journal article" date="2021" name="PeerJ">
        <title>Extensive microbial diversity within the chicken gut microbiome revealed by metagenomics and culture.</title>
        <authorList>
            <person name="Gilroy R."/>
            <person name="Ravi A."/>
            <person name="Getino M."/>
            <person name="Pursley I."/>
            <person name="Horton D.L."/>
            <person name="Alikhan N.F."/>
            <person name="Baker D."/>
            <person name="Gharbi K."/>
            <person name="Hall N."/>
            <person name="Watson M."/>
            <person name="Adriaenssens E.M."/>
            <person name="Foster-Nyarko E."/>
            <person name="Jarju S."/>
            <person name="Secka A."/>
            <person name="Antonio M."/>
            <person name="Oren A."/>
            <person name="Chaudhuri R.R."/>
            <person name="La Ragione R."/>
            <person name="Hildebrand F."/>
            <person name="Pallen M.J."/>
        </authorList>
    </citation>
    <scope>NUCLEOTIDE SEQUENCE</scope>
    <source>
        <strain evidence="2">G3-3990</strain>
    </source>
</reference>
<accession>A0A9D9N3F7</accession>
<gene>
    <name evidence="2" type="ORF">IAA73_00380</name>
</gene>
<dbReference type="Proteomes" id="UP000823641">
    <property type="component" value="Unassembled WGS sequence"/>
</dbReference>
<organism evidence="2 3">
    <name type="scientific">Candidatus Gallipaludibacter merdavium</name>
    <dbReference type="NCBI Taxonomy" id="2840839"/>
    <lineage>
        <taxon>Bacteria</taxon>
        <taxon>Pseudomonadati</taxon>
        <taxon>Bacteroidota</taxon>
        <taxon>Bacteroidia</taxon>
        <taxon>Bacteroidales</taxon>
        <taxon>Candidatus Gallipaludibacter</taxon>
    </lineage>
</organism>
<feature type="transmembrane region" description="Helical" evidence="1">
    <location>
        <begin position="12"/>
        <end position="29"/>
    </location>
</feature>
<evidence type="ECO:0000256" key="1">
    <source>
        <dbReference type="SAM" id="Phobius"/>
    </source>
</evidence>
<evidence type="ECO:0000313" key="2">
    <source>
        <dbReference type="EMBL" id="MBO8458780.1"/>
    </source>
</evidence>
<proteinExistence type="predicted"/>
<reference evidence="2" key="1">
    <citation type="submission" date="2020-10" db="EMBL/GenBank/DDBJ databases">
        <authorList>
            <person name="Gilroy R."/>
        </authorList>
    </citation>
    <scope>NUCLEOTIDE SEQUENCE</scope>
    <source>
        <strain evidence="2">G3-3990</strain>
    </source>
</reference>
<dbReference type="AlphaFoldDB" id="A0A9D9N3F7"/>
<dbReference type="EMBL" id="JADIMG010000003">
    <property type="protein sequence ID" value="MBO8458780.1"/>
    <property type="molecule type" value="Genomic_DNA"/>
</dbReference>
<keyword evidence="1" id="KW-0812">Transmembrane</keyword>
<keyword evidence="1" id="KW-1133">Transmembrane helix</keyword>
<keyword evidence="1" id="KW-0472">Membrane</keyword>